<sequence length="75" mass="8584">MVLIAGLTDTEANIAGLQELYRKYRLPAPEFLQYHSLGKGKADRLGVEQPLFKQPSHERIEEILKLFPNSQYAKI</sequence>
<evidence type="ECO:0000313" key="2">
    <source>
        <dbReference type="Proteomes" id="UP000255233"/>
    </source>
</evidence>
<reference evidence="1 2" key="1">
    <citation type="submission" date="2018-06" db="EMBL/GenBank/DDBJ databases">
        <authorList>
            <consortium name="Pathogen Informatics"/>
            <person name="Doyle S."/>
        </authorList>
    </citation>
    <scope>NUCLEOTIDE SEQUENCE [LARGE SCALE GENOMIC DNA]</scope>
    <source>
        <strain evidence="1 2">NCTC11190</strain>
    </source>
</reference>
<dbReference type="AlphaFoldDB" id="A0A379MT69"/>
<proteinExistence type="predicted"/>
<dbReference type="Gene3D" id="3.80.30.10">
    <property type="entry name" value="pyruvate-formate lyase- activating enzyme"/>
    <property type="match status" value="1"/>
</dbReference>
<dbReference type="EMBL" id="UGVL01000001">
    <property type="protein sequence ID" value="SUE34861.1"/>
    <property type="molecule type" value="Genomic_DNA"/>
</dbReference>
<evidence type="ECO:0000313" key="1">
    <source>
        <dbReference type="EMBL" id="SUE34861.1"/>
    </source>
</evidence>
<accession>A0A379MT69</accession>
<dbReference type="STRING" id="880526.GCA_000427365_01720"/>
<organism evidence="1 2">
    <name type="scientific">Rikenella microfusus</name>
    <dbReference type="NCBI Taxonomy" id="28139"/>
    <lineage>
        <taxon>Bacteria</taxon>
        <taxon>Pseudomonadati</taxon>
        <taxon>Bacteroidota</taxon>
        <taxon>Bacteroidia</taxon>
        <taxon>Bacteroidales</taxon>
        <taxon>Rikenellaceae</taxon>
        <taxon>Rikenella</taxon>
    </lineage>
</organism>
<gene>
    <name evidence="1" type="ORF">NCTC11190_02098</name>
</gene>
<keyword evidence="2" id="KW-1185">Reference proteome</keyword>
<dbReference type="Proteomes" id="UP000255233">
    <property type="component" value="Unassembled WGS sequence"/>
</dbReference>
<protein>
    <submittedName>
        <fullName evidence="1">Uncharacterized protein</fullName>
    </submittedName>
</protein>
<name>A0A379MT69_9BACT</name>